<proteinExistence type="predicted"/>
<dbReference type="RefSeq" id="WP_176582843.1">
    <property type="nucleotide sequence ID" value="NZ_CP021121.1"/>
</dbReference>
<organism evidence="3 4">
    <name type="scientific">Streptomyces marincola</name>
    <dbReference type="NCBI Taxonomy" id="2878388"/>
    <lineage>
        <taxon>Bacteria</taxon>
        <taxon>Bacillati</taxon>
        <taxon>Actinomycetota</taxon>
        <taxon>Actinomycetes</taxon>
        <taxon>Kitasatosporales</taxon>
        <taxon>Streptomycetaceae</taxon>
        <taxon>Streptomyces</taxon>
    </lineage>
</organism>
<reference evidence="3 4" key="1">
    <citation type="submission" date="2017-05" db="EMBL/GenBank/DDBJ databases">
        <title>Complete genome sequence of Streptomyces sp. SCSIO 03032 revealed the diverse biosynthetic pathways for its bioactive secondary metabolites.</title>
        <authorList>
            <person name="Ma L."/>
            <person name="Zhu Y."/>
            <person name="Zhang W."/>
            <person name="Zhang G."/>
            <person name="Tian X."/>
            <person name="Zhang S."/>
            <person name="Zhang C."/>
        </authorList>
    </citation>
    <scope>NUCLEOTIDE SEQUENCE [LARGE SCALE GENOMIC DNA]</scope>
    <source>
        <strain evidence="3 4">SCSIO 03032</strain>
    </source>
</reference>
<sequence>MNSTIDDMTWRTSSHSNGTGDCVEVADGLRGFVPVRDSKARDGAALAVAAGAWAAFVPSVKDHGRV</sequence>
<dbReference type="AlphaFoldDB" id="A0A1W7CS76"/>
<keyword evidence="4" id="KW-1185">Reference proteome</keyword>
<dbReference type="EMBL" id="CP021121">
    <property type="protein sequence ID" value="ARQ67654.1"/>
    <property type="molecule type" value="Genomic_DNA"/>
</dbReference>
<dbReference type="Proteomes" id="UP000194218">
    <property type="component" value="Chromosome"/>
</dbReference>
<accession>A0A1W7CS76</accession>
<evidence type="ECO:0000313" key="3">
    <source>
        <dbReference type="EMBL" id="ARQ67654.1"/>
    </source>
</evidence>
<evidence type="ECO:0000259" key="2">
    <source>
        <dbReference type="Pfam" id="PF04149"/>
    </source>
</evidence>
<gene>
    <name evidence="3" type="ORF">CAG99_01355</name>
</gene>
<dbReference type="KEGG" id="smao:CAG99_01355"/>
<protein>
    <recommendedName>
        <fullName evidence="2">DUF397 domain-containing protein</fullName>
    </recommendedName>
</protein>
<evidence type="ECO:0000256" key="1">
    <source>
        <dbReference type="SAM" id="MobiDB-lite"/>
    </source>
</evidence>
<dbReference type="Pfam" id="PF04149">
    <property type="entry name" value="DUF397"/>
    <property type="match status" value="1"/>
</dbReference>
<feature type="domain" description="DUF397" evidence="2">
    <location>
        <begin position="9"/>
        <end position="61"/>
    </location>
</feature>
<evidence type="ECO:0000313" key="4">
    <source>
        <dbReference type="Proteomes" id="UP000194218"/>
    </source>
</evidence>
<dbReference type="InterPro" id="IPR007278">
    <property type="entry name" value="DUF397"/>
</dbReference>
<name>A0A1W7CS76_9ACTN</name>
<feature type="region of interest" description="Disordered" evidence="1">
    <location>
        <begin position="1"/>
        <end position="20"/>
    </location>
</feature>
<feature type="compositionally biased region" description="Polar residues" evidence="1">
    <location>
        <begin position="1"/>
        <end position="19"/>
    </location>
</feature>